<feature type="coiled-coil region" evidence="1">
    <location>
        <begin position="317"/>
        <end position="344"/>
    </location>
</feature>
<feature type="region of interest" description="Disordered" evidence="2">
    <location>
        <begin position="905"/>
        <end position="1101"/>
    </location>
</feature>
<comment type="caution">
    <text evidence="3">The sequence shown here is derived from an EMBL/GenBank/DDBJ whole genome shotgun (WGS) entry which is preliminary data.</text>
</comment>
<feature type="compositionally biased region" description="Low complexity" evidence="2">
    <location>
        <begin position="1040"/>
        <end position="1056"/>
    </location>
</feature>
<dbReference type="EMBL" id="VLTM01000093">
    <property type="protein sequence ID" value="KAA0154415.1"/>
    <property type="molecule type" value="Genomic_DNA"/>
</dbReference>
<evidence type="ECO:0000313" key="4">
    <source>
        <dbReference type="Proteomes" id="UP000325113"/>
    </source>
</evidence>
<organism evidence="3 4">
    <name type="scientific">Cafeteria roenbergensis</name>
    <name type="common">Marine flagellate</name>
    <dbReference type="NCBI Taxonomy" id="33653"/>
    <lineage>
        <taxon>Eukaryota</taxon>
        <taxon>Sar</taxon>
        <taxon>Stramenopiles</taxon>
        <taxon>Bigyra</taxon>
        <taxon>Opalozoa</taxon>
        <taxon>Bicosoecida</taxon>
        <taxon>Cafeteriaceae</taxon>
        <taxon>Cafeteria</taxon>
    </lineage>
</organism>
<feature type="region of interest" description="Disordered" evidence="2">
    <location>
        <begin position="687"/>
        <end position="722"/>
    </location>
</feature>
<feature type="compositionally biased region" description="Polar residues" evidence="2">
    <location>
        <begin position="1270"/>
        <end position="1281"/>
    </location>
</feature>
<feature type="compositionally biased region" description="Low complexity" evidence="2">
    <location>
        <begin position="703"/>
        <end position="719"/>
    </location>
</feature>
<keyword evidence="1" id="KW-0175">Coiled coil</keyword>
<evidence type="ECO:0000313" key="3">
    <source>
        <dbReference type="EMBL" id="KAA0154415.1"/>
    </source>
</evidence>
<dbReference type="SUPFAM" id="SSF52467">
    <property type="entry name" value="DHS-like NAD/FAD-binding domain"/>
    <property type="match status" value="1"/>
</dbReference>
<evidence type="ECO:0000256" key="2">
    <source>
        <dbReference type="SAM" id="MobiDB-lite"/>
    </source>
</evidence>
<feature type="region of interest" description="Disordered" evidence="2">
    <location>
        <begin position="1119"/>
        <end position="1202"/>
    </location>
</feature>
<feature type="compositionally biased region" description="Low complexity" evidence="2">
    <location>
        <begin position="918"/>
        <end position="929"/>
    </location>
</feature>
<sequence>MAISGWESGHVFIVRGDAAKVACDAQLVDYVAEDDAGSAPKFLPGDIDIACIRERSQLESPRFLVDFGPLQGIPELMEDVVSGNESLDTLVANFVEQSIRALVAKAYEALRTVWSAYIMKAGPPRFRRARPLVALPLLKGHLLPSTMGGEWVHTRCSVPHAVKAAVFDALNSLLAEDSITAPLAREMLRAMTKACNETGIDVVLAAESKAQFVALQMGRCAARLAPAGSRESRNGRSGTVYPAWEGLSDSGREEARKLATHAASGHLTVFVGAGVSAGAGLPTWTELLKKLARRAHLFTSKRPRRASLEGRSGRRTAQRLSHAVASLEEQQQRAEAEFDRMDLMDQALLVEHELEKRGKKLGIEVARMLGSKEYALGHALVASLGAKNAVTTNYDTLLEDAIRSTNEAISVMPNGPDDPKADRWLLKMHGCVLQPSGIVLTRADYARFSEESGALRGVVQASLMTSHMLMLGFGLQDPNFYSLYNDVERAVKRGEGVGGQPRRLGTVITLQHNSMQVRLWERRLHFVWIDKLRSAAESGRKIGGALPLMKRSATGPVGGTLRPARAEDETDAALLAAFERANGKRGGAHAEGPSKPRQPASRAKSARFLAPAKLRGASLLAVGEPASEGGSSKTSCASESTGASDDEGCPDSAGDHGRAVAAASTAASTAGVSRALFAQDAGHGSALAASRPETAERPRVARHSAAAAKPRAAADCSAPPDHPAPSDVAILARLHDVFLDFVVFTSFHKAPHRHMPDPAPILGAERIELNSDDWQLRQAVQKFLTDLPQCCRMSPAFEPIAAAVRSLGGQQLLQDTKRAGARFFVTGVTDEGAIPMPEPRARRDRPPPPPRRKRPARPPLHFKRPKPPPRRAAIVANGGIAAPPLQAAPSDPHDATAGPAAFATKATREDTADPEGIAAAAAAAPPEAAVPTPSRGQQPPPLRSEAGTGAPAWPASSPASPPSPPAGRASAVSAETPDEAFHSSSVLTGSPGGAASPPGRASSSQASSASRLPASAALTKSAPRRRATTGPRDTGDDGSHPGSWSRSGSPSPAGRRAAPDGLDDEGSGSPSSGMARYSQRFVVSGQKASPSLSVSAAKPARRCRGAALAAVRSNTCSDAGLDEQAGRSMRTAGSDPAGGYAMGWPQPMQASASATSAPMGLAQSAGGGHDGAAGPPIGPEDSGSAGAAASTHMSAQERERYQSMSIRRATAWSLLRDIGQGRRQMWDSPERSGEPLARAGSNDAPEPGMPARGHPHLIDQIDEAVESDDGSSGSTAETQRS</sequence>
<gene>
    <name evidence="3" type="ORF">FNF31_06296</name>
</gene>
<feature type="compositionally biased region" description="Low complexity" evidence="2">
    <location>
        <begin position="993"/>
        <end position="1018"/>
    </location>
</feature>
<dbReference type="Pfam" id="PF13289">
    <property type="entry name" value="SIR2_2"/>
    <property type="match status" value="1"/>
</dbReference>
<protein>
    <submittedName>
        <fullName evidence="3">Uncharacterized protein</fullName>
    </submittedName>
</protein>
<name>A0A5A8CMY2_CAFRO</name>
<dbReference type="InterPro" id="IPR029035">
    <property type="entry name" value="DHS-like_NAD/FAD-binding_dom"/>
</dbReference>
<accession>A0A5A8CMY2</accession>
<feature type="compositionally biased region" description="Basic and acidic residues" evidence="2">
    <location>
        <begin position="1224"/>
        <end position="1233"/>
    </location>
</feature>
<feature type="region of interest" description="Disordered" evidence="2">
    <location>
        <begin position="583"/>
        <end position="606"/>
    </location>
</feature>
<feature type="region of interest" description="Disordered" evidence="2">
    <location>
        <begin position="830"/>
        <end position="872"/>
    </location>
</feature>
<proteinExistence type="predicted"/>
<feature type="compositionally biased region" description="Low complexity" evidence="2">
    <location>
        <begin position="946"/>
        <end position="958"/>
    </location>
</feature>
<feature type="compositionally biased region" description="Polar residues" evidence="2">
    <location>
        <begin position="629"/>
        <end position="643"/>
    </location>
</feature>
<feature type="region of interest" description="Disordered" evidence="2">
    <location>
        <begin position="622"/>
        <end position="656"/>
    </location>
</feature>
<feature type="region of interest" description="Disordered" evidence="2">
    <location>
        <begin position="1218"/>
        <end position="1281"/>
    </location>
</feature>
<dbReference type="Proteomes" id="UP000325113">
    <property type="component" value="Unassembled WGS sequence"/>
</dbReference>
<feature type="compositionally biased region" description="Basic residues" evidence="2">
    <location>
        <begin position="850"/>
        <end position="869"/>
    </location>
</feature>
<evidence type="ECO:0000256" key="1">
    <source>
        <dbReference type="SAM" id="Coils"/>
    </source>
</evidence>
<dbReference type="Gene3D" id="3.40.50.1220">
    <property type="entry name" value="TPP-binding domain"/>
    <property type="match status" value="1"/>
</dbReference>
<reference evidence="3 4" key="1">
    <citation type="submission" date="2019-07" db="EMBL/GenBank/DDBJ databases">
        <title>Genomes of Cafeteria roenbergensis.</title>
        <authorList>
            <person name="Fischer M.G."/>
            <person name="Hackl T."/>
            <person name="Roman M."/>
        </authorList>
    </citation>
    <scope>NUCLEOTIDE SEQUENCE [LARGE SCALE GENOMIC DNA]</scope>
    <source>
        <strain evidence="3 4">Cflag</strain>
    </source>
</reference>
<feature type="compositionally biased region" description="Acidic residues" evidence="2">
    <location>
        <begin position="1260"/>
        <end position="1269"/>
    </location>
</feature>